<keyword evidence="6" id="KW-1185">Reference proteome</keyword>
<evidence type="ECO:0000313" key="5">
    <source>
        <dbReference type="EMBL" id="GLS23276.1"/>
    </source>
</evidence>
<comment type="similarity">
    <text evidence="2">Belongs to the bacterial solute-binding protein 1 family.</text>
</comment>
<keyword evidence="3" id="KW-0574">Periplasm</keyword>
<feature type="chain" id="PRO_5045166332" evidence="4">
    <location>
        <begin position="29"/>
        <end position="430"/>
    </location>
</feature>
<keyword evidence="4" id="KW-0732">Signal</keyword>
<evidence type="ECO:0000313" key="6">
    <source>
        <dbReference type="Proteomes" id="UP001156882"/>
    </source>
</evidence>
<evidence type="ECO:0000256" key="3">
    <source>
        <dbReference type="ARBA" id="ARBA00022764"/>
    </source>
</evidence>
<dbReference type="EMBL" id="BSPC01000069">
    <property type="protein sequence ID" value="GLS23276.1"/>
    <property type="molecule type" value="Genomic_DNA"/>
</dbReference>
<dbReference type="Pfam" id="PF01547">
    <property type="entry name" value="SBP_bac_1"/>
    <property type="match status" value="1"/>
</dbReference>
<evidence type="ECO:0000256" key="1">
    <source>
        <dbReference type="ARBA" id="ARBA00004418"/>
    </source>
</evidence>
<evidence type="ECO:0000256" key="4">
    <source>
        <dbReference type="SAM" id="SignalP"/>
    </source>
</evidence>
<sequence>MEETLMNKTKVYGTALGAVMALAAGALAAQADGICKNTVRVLAQPQDSLALNEKNKDEFEKLSGASFQIDYLNENDRRAKSRADASTIGKYNVYYIDEANVALFAASKWIYPVLDYYPKDYDFSDFDPGRQKVATFEGKPYFAPVTGGGDLMVYRKDLLDKAGLKPPATLDELIADVKKLHDPDHGVYGIALRGQRGSGANVWRWMPYFKGFGGQWFDGDKPTFDSDAGVKATQTYLDLFKYSAPGTKTGSWDESTGAFLSGQVALLIESSPLGALALDPKVSKVTDKVGFAAPPSPLTGGGYAHGLAIGVKGNKDDDARKCAGLFVAWATSKENEQRNLEAGNFGGLNRTSVLTSPAFNQKFSADLSKALSDTAKVTAVNFWQDADWPALGDRWGIELEELIAGTRTDVKGSLDELNDYAKELVAKKKK</sequence>
<comment type="caution">
    <text evidence="5">The sequence shown here is derived from an EMBL/GenBank/DDBJ whole genome shotgun (WGS) entry which is preliminary data.</text>
</comment>
<protein>
    <submittedName>
        <fullName evidence="5">Transporter periplasmic-binding protein</fullName>
    </submittedName>
</protein>
<dbReference type="InterPro" id="IPR006059">
    <property type="entry name" value="SBP"/>
</dbReference>
<evidence type="ECO:0000256" key="2">
    <source>
        <dbReference type="ARBA" id="ARBA00008520"/>
    </source>
</evidence>
<feature type="signal peptide" evidence="4">
    <location>
        <begin position="1"/>
        <end position="28"/>
    </location>
</feature>
<proteinExistence type="inferred from homology"/>
<dbReference type="Proteomes" id="UP001156882">
    <property type="component" value="Unassembled WGS sequence"/>
</dbReference>
<dbReference type="CDD" id="cd13585">
    <property type="entry name" value="PBP2_TMBP_like"/>
    <property type="match status" value="1"/>
</dbReference>
<gene>
    <name evidence="5" type="ORF">GCM10007874_62960</name>
</gene>
<dbReference type="Gene3D" id="3.40.190.10">
    <property type="entry name" value="Periplasmic binding protein-like II"/>
    <property type="match status" value="2"/>
</dbReference>
<accession>A0ABQ6CSC4</accession>
<dbReference type="InterPro" id="IPR050490">
    <property type="entry name" value="Bact_solute-bd_prot1"/>
</dbReference>
<dbReference type="PANTHER" id="PTHR43649">
    <property type="entry name" value="ARABINOSE-BINDING PROTEIN-RELATED"/>
    <property type="match status" value="1"/>
</dbReference>
<name>A0ABQ6CSC4_9HYPH</name>
<reference evidence="6" key="1">
    <citation type="journal article" date="2019" name="Int. J. Syst. Evol. Microbiol.">
        <title>The Global Catalogue of Microorganisms (GCM) 10K type strain sequencing project: providing services to taxonomists for standard genome sequencing and annotation.</title>
        <authorList>
            <consortium name="The Broad Institute Genomics Platform"/>
            <consortium name="The Broad Institute Genome Sequencing Center for Infectious Disease"/>
            <person name="Wu L."/>
            <person name="Ma J."/>
        </authorList>
    </citation>
    <scope>NUCLEOTIDE SEQUENCE [LARGE SCALE GENOMIC DNA]</scope>
    <source>
        <strain evidence="6">NBRC 101365</strain>
    </source>
</reference>
<organism evidence="5 6">
    <name type="scientific">Labrys miyagiensis</name>
    <dbReference type="NCBI Taxonomy" id="346912"/>
    <lineage>
        <taxon>Bacteria</taxon>
        <taxon>Pseudomonadati</taxon>
        <taxon>Pseudomonadota</taxon>
        <taxon>Alphaproteobacteria</taxon>
        <taxon>Hyphomicrobiales</taxon>
        <taxon>Xanthobacteraceae</taxon>
        <taxon>Labrys</taxon>
    </lineage>
</organism>
<dbReference type="PANTHER" id="PTHR43649:SF12">
    <property type="entry name" value="DIACETYLCHITOBIOSE BINDING PROTEIN DASA"/>
    <property type="match status" value="1"/>
</dbReference>
<dbReference type="SUPFAM" id="SSF53850">
    <property type="entry name" value="Periplasmic binding protein-like II"/>
    <property type="match status" value="1"/>
</dbReference>
<comment type="subcellular location">
    <subcellularLocation>
        <location evidence="1">Periplasm</location>
    </subcellularLocation>
</comment>